<organism evidence="4 5">
    <name type="scientific">Sphingomonas ginsenosidimutans</name>
    <dbReference type="NCBI Taxonomy" id="862134"/>
    <lineage>
        <taxon>Bacteria</taxon>
        <taxon>Pseudomonadati</taxon>
        <taxon>Pseudomonadota</taxon>
        <taxon>Alphaproteobacteria</taxon>
        <taxon>Sphingomonadales</taxon>
        <taxon>Sphingomonadaceae</taxon>
        <taxon>Sphingomonas</taxon>
    </lineage>
</organism>
<dbReference type="EMBL" id="NWVD01000001">
    <property type="protein sequence ID" value="PCG09939.1"/>
    <property type="molecule type" value="Genomic_DNA"/>
</dbReference>
<proteinExistence type="inferred from homology"/>
<feature type="active site" evidence="3">
    <location>
        <position position="46"/>
    </location>
</feature>
<dbReference type="NCBIfam" id="TIGR00654">
    <property type="entry name" value="PhzF_family"/>
    <property type="match status" value="1"/>
</dbReference>
<dbReference type="PIRSF" id="PIRSF016184">
    <property type="entry name" value="PhzC_PhzF"/>
    <property type="match status" value="1"/>
</dbReference>
<dbReference type="PANTHER" id="PTHR13774:SF17">
    <property type="entry name" value="PHENAZINE BIOSYNTHESIS-LIKE DOMAIN-CONTAINING PROTEIN"/>
    <property type="match status" value="1"/>
</dbReference>
<reference evidence="4 5" key="1">
    <citation type="submission" date="2017-09" db="EMBL/GenBank/DDBJ databases">
        <title>Sphingomonas ginsenosidimutans KACC 14949, whole genome shotgun sequence.</title>
        <authorList>
            <person name="Feng G."/>
            <person name="Zhu H."/>
        </authorList>
    </citation>
    <scope>NUCLEOTIDE SEQUENCE [LARGE SCALE GENOMIC DNA]</scope>
    <source>
        <strain evidence="4 5">KACC 14949</strain>
    </source>
</reference>
<name>A0A2A4I186_9SPHN</name>
<evidence type="ECO:0000256" key="1">
    <source>
        <dbReference type="ARBA" id="ARBA00008270"/>
    </source>
</evidence>
<sequence>MRLPFTQVDAFADAAFAGNPAAVMPLPRWLDDAVLQAIAQENNLSETAFLVADDSGAADYELRWFTPAAEVALCGHATLASGHVVLASDSTRDRVTFRTRQAGVLAVARAGTGARYDMALPAWAPVPRPLPEIVAALGVTARETLWHDKGYAVIVVDDEAAVRAAAPDGRALKALGPYVHIVTAAGDTAEVVSRVFTDYFDIPEDPVTGSAHAVLAPYWTARLGRDTFTAFQASARGGHLSCRLDGDRVILTGSCVTTIEGTFLLP</sequence>
<dbReference type="Pfam" id="PF02567">
    <property type="entry name" value="PhzC-PhzF"/>
    <property type="match status" value="1"/>
</dbReference>
<dbReference type="GO" id="GO:0016853">
    <property type="term" value="F:isomerase activity"/>
    <property type="evidence" value="ECO:0007669"/>
    <property type="project" value="UniProtKB-KW"/>
</dbReference>
<evidence type="ECO:0000313" key="5">
    <source>
        <dbReference type="Proteomes" id="UP000218784"/>
    </source>
</evidence>
<dbReference type="InterPro" id="IPR003719">
    <property type="entry name" value="Phenazine_PhzF-like"/>
</dbReference>
<dbReference type="PANTHER" id="PTHR13774">
    <property type="entry name" value="PHENAZINE BIOSYNTHESIS PROTEIN"/>
    <property type="match status" value="1"/>
</dbReference>
<protein>
    <submittedName>
        <fullName evidence="4">PhzF family phenazine biosynthesis protein</fullName>
    </submittedName>
</protein>
<comment type="similarity">
    <text evidence="1">Belongs to the PhzF family.</text>
</comment>
<accession>A0A2A4I186</accession>
<gene>
    <name evidence="4" type="ORF">COA17_00180</name>
</gene>
<dbReference type="Proteomes" id="UP000218784">
    <property type="component" value="Unassembled WGS sequence"/>
</dbReference>
<dbReference type="AlphaFoldDB" id="A0A2A4I186"/>
<evidence type="ECO:0000256" key="2">
    <source>
        <dbReference type="ARBA" id="ARBA00023235"/>
    </source>
</evidence>
<dbReference type="RefSeq" id="WP_066487263.1">
    <property type="nucleotide sequence ID" value="NZ_JAIEOT010000049.1"/>
</dbReference>
<keyword evidence="5" id="KW-1185">Reference proteome</keyword>
<comment type="caution">
    <text evidence="4">The sequence shown here is derived from an EMBL/GenBank/DDBJ whole genome shotgun (WGS) entry which is preliminary data.</text>
</comment>
<dbReference type="SUPFAM" id="SSF54506">
    <property type="entry name" value="Diaminopimelate epimerase-like"/>
    <property type="match status" value="1"/>
</dbReference>
<evidence type="ECO:0000256" key="3">
    <source>
        <dbReference type="PIRSR" id="PIRSR016184-1"/>
    </source>
</evidence>
<keyword evidence="2" id="KW-0413">Isomerase</keyword>
<evidence type="ECO:0000313" key="4">
    <source>
        <dbReference type="EMBL" id="PCG09939.1"/>
    </source>
</evidence>
<dbReference type="GO" id="GO:0005737">
    <property type="term" value="C:cytoplasm"/>
    <property type="evidence" value="ECO:0007669"/>
    <property type="project" value="TreeGrafter"/>
</dbReference>
<dbReference type="Gene3D" id="3.10.310.10">
    <property type="entry name" value="Diaminopimelate Epimerase, Chain A, domain 1"/>
    <property type="match status" value="2"/>
</dbReference>